<evidence type="ECO:0000259" key="5">
    <source>
        <dbReference type="Pfam" id="PF04669"/>
    </source>
</evidence>
<dbReference type="InterPro" id="IPR021148">
    <property type="entry name" value="Polysacc_synth_dom"/>
</dbReference>
<dbReference type="FunFam" id="1.10.3560.10:FF:000001">
    <property type="entry name" value="Protein PBDC1 homolog"/>
    <property type="match status" value="1"/>
</dbReference>
<keyword evidence="7" id="KW-1185">Reference proteome</keyword>
<dbReference type="InterPro" id="IPR023139">
    <property type="entry name" value="PBDC1-like_dom_sf"/>
</dbReference>
<evidence type="ECO:0000313" key="6">
    <source>
        <dbReference type="EMBL" id="PRT56800.1"/>
    </source>
</evidence>
<reference evidence="6 7" key="1">
    <citation type="submission" date="2017-04" db="EMBL/GenBank/DDBJ databases">
        <title>Genome sequencing of [Candida] sorbophila.</title>
        <authorList>
            <person name="Ahn J.O."/>
        </authorList>
    </citation>
    <scope>NUCLEOTIDE SEQUENCE [LARGE SCALE GENOMIC DNA]</scope>
    <source>
        <strain evidence="6 7">DS02</strain>
    </source>
</reference>
<comment type="caution">
    <text evidence="6">The sequence shown here is derived from an EMBL/GenBank/DDBJ whole genome shotgun (WGS) entry which is preliminary data.</text>
</comment>
<feature type="domain" description="Polysaccharide biosynthesis" evidence="5">
    <location>
        <begin position="16"/>
        <end position="145"/>
    </location>
</feature>
<dbReference type="AlphaFoldDB" id="A0A2T0FP87"/>
<gene>
    <name evidence="6" type="ORF">B9G98_04420</name>
</gene>
<dbReference type="STRING" id="45607.A0A2T0FP87"/>
<evidence type="ECO:0000256" key="3">
    <source>
        <dbReference type="ARBA" id="ARBA00061201"/>
    </source>
</evidence>
<sequence>MSKTFNAEEAENLEDIEKQFAVKAVEQAQTYWGLLEKVPGSKLKLTSDDDVIYDHLLREFPEFHEGGIWSKVIDEDMMKTKSGKERWRNFCNVYEKIIDDYNFGTLLRLDPAGEYNEKNTMFALRIQFYAIEILRNKRGMNNWVAAKSS</sequence>
<comment type="subcellular location">
    <subcellularLocation>
        <location evidence="1">Cytoplasm</location>
    </subcellularLocation>
</comment>
<evidence type="ECO:0000313" key="7">
    <source>
        <dbReference type="Proteomes" id="UP000238350"/>
    </source>
</evidence>
<comment type="similarity">
    <text evidence="3">Belongs to the PBDC1 family.</text>
</comment>
<organism evidence="6 7">
    <name type="scientific">Wickerhamiella sorbophila</name>
    <dbReference type="NCBI Taxonomy" id="45607"/>
    <lineage>
        <taxon>Eukaryota</taxon>
        <taxon>Fungi</taxon>
        <taxon>Dikarya</taxon>
        <taxon>Ascomycota</taxon>
        <taxon>Saccharomycotina</taxon>
        <taxon>Dipodascomycetes</taxon>
        <taxon>Dipodascales</taxon>
        <taxon>Trichomonascaceae</taxon>
        <taxon>Wickerhamiella</taxon>
    </lineage>
</organism>
<proteinExistence type="inferred from homology"/>
<dbReference type="RefSeq" id="XP_024666745.1">
    <property type="nucleotide sequence ID" value="XM_024810977.1"/>
</dbReference>
<protein>
    <recommendedName>
        <fullName evidence="4">Protein PBDC1 homolog</fullName>
    </recommendedName>
</protein>
<name>A0A2T0FP87_9ASCO</name>
<dbReference type="Pfam" id="PF04669">
    <property type="entry name" value="PBDC1"/>
    <property type="match status" value="1"/>
</dbReference>
<dbReference type="Gene3D" id="1.10.3560.10">
    <property type="entry name" value="yst0336 like domain"/>
    <property type="match status" value="1"/>
</dbReference>
<keyword evidence="2" id="KW-0963">Cytoplasm</keyword>
<accession>A0A2T0FP87</accession>
<dbReference type="GO" id="GO:0005737">
    <property type="term" value="C:cytoplasm"/>
    <property type="evidence" value="ECO:0007669"/>
    <property type="project" value="UniProtKB-SubCell"/>
</dbReference>
<dbReference type="PANTHER" id="PTHR13410:SF9">
    <property type="entry name" value="PROTEIN PBDC1"/>
    <property type="match status" value="1"/>
</dbReference>
<evidence type="ECO:0000256" key="2">
    <source>
        <dbReference type="ARBA" id="ARBA00022490"/>
    </source>
</evidence>
<dbReference type="Proteomes" id="UP000238350">
    <property type="component" value="Unassembled WGS sequence"/>
</dbReference>
<dbReference type="GeneID" id="36518168"/>
<dbReference type="InterPro" id="IPR008476">
    <property type="entry name" value="PBDC1_metazoa/fungi"/>
</dbReference>
<evidence type="ECO:0000256" key="4">
    <source>
        <dbReference type="ARBA" id="ARBA00069779"/>
    </source>
</evidence>
<dbReference type="EMBL" id="NDIQ01000022">
    <property type="protein sequence ID" value="PRT56800.1"/>
    <property type="molecule type" value="Genomic_DNA"/>
</dbReference>
<dbReference type="OrthoDB" id="10248897at2759"/>
<evidence type="ECO:0000256" key="1">
    <source>
        <dbReference type="ARBA" id="ARBA00004496"/>
    </source>
</evidence>
<dbReference type="PANTHER" id="PTHR13410">
    <property type="entry name" value="PROTEIN PBDC1"/>
    <property type="match status" value="1"/>
</dbReference>